<name>A0A1Q8C8W3_9PSEU</name>
<accession>A0A1Q8C8W3</accession>
<dbReference type="EMBL" id="MSIE01000073">
    <property type="protein sequence ID" value="OLF10773.1"/>
    <property type="molecule type" value="Genomic_DNA"/>
</dbReference>
<dbReference type="Proteomes" id="UP000185596">
    <property type="component" value="Unassembled WGS sequence"/>
</dbReference>
<organism evidence="1 2">
    <name type="scientific">Actinophytocola xanthii</name>
    <dbReference type="NCBI Taxonomy" id="1912961"/>
    <lineage>
        <taxon>Bacteria</taxon>
        <taxon>Bacillati</taxon>
        <taxon>Actinomycetota</taxon>
        <taxon>Actinomycetes</taxon>
        <taxon>Pseudonocardiales</taxon>
        <taxon>Pseudonocardiaceae</taxon>
    </lineage>
</organism>
<dbReference type="AlphaFoldDB" id="A0A1Q8C8W3"/>
<reference evidence="1 2" key="1">
    <citation type="submission" date="2016-12" db="EMBL/GenBank/DDBJ databases">
        <title>The draft genome sequence of Actinophytocola sp. 11-183.</title>
        <authorList>
            <person name="Wang W."/>
            <person name="Yuan L."/>
        </authorList>
    </citation>
    <scope>NUCLEOTIDE SEQUENCE [LARGE SCALE GENOMIC DNA]</scope>
    <source>
        <strain evidence="1 2">11-183</strain>
    </source>
</reference>
<dbReference type="STRING" id="1912961.BU204_31225"/>
<keyword evidence="2" id="KW-1185">Reference proteome</keyword>
<evidence type="ECO:0000313" key="1">
    <source>
        <dbReference type="EMBL" id="OLF10773.1"/>
    </source>
</evidence>
<sequence>MLTALVVLLVVIGVLALASVPLMIRSTRRQLVADVPPGARHPAVGSPAQVWTERGERVLRELAALLADHADPDGAVVGISEDAARVVAELRITASRVAELDHALAAIPVPALERRLPELGADAPSGTRDAVAARLEVARRHRAAREALLATMRDTVGELERARDELAEVVGELAHPVAAGGEPGDNATARLTGRLDALREGLVEVRDVAHPEVGPGTQGYP</sequence>
<evidence type="ECO:0000313" key="2">
    <source>
        <dbReference type="Proteomes" id="UP000185596"/>
    </source>
</evidence>
<protein>
    <submittedName>
        <fullName evidence="1">Uncharacterized protein</fullName>
    </submittedName>
</protein>
<gene>
    <name evidence="1" type="ORF">BU204_31225</name>
</gene>
<dbReference type="RefSeq" id="WP_075129384.1">
    <property type="nucleotide sequence ID" value="NZ_MSIE01000073.1"/>
</dbReference>
<comment type="caution">
    <text evidence="1">The sequence shown here is derived from an EMBL/GenBank/DDBJ whole genome shotgun (WGS) entry which is preliminary data.</text>
</comment>
<proteinExistence type="predicted"/>